<keyword evidence="3" id="KW-1185">Reference proteome</keyword>
<feature type="compositionally biased region" description="Polar residues" evidence="1">
    <location>
        <begin position="64"/>
        <end position="73"/>
    </location>
</feature>
<feature type="region of interest" description="Disordered" evidence="1">
    <location>
        <begin position="127"/>
        <end position="147"/>
    </location>
</feature>
<feature type="region of interest" description="Disordered" evidence="1">
    <location>
        <begin position="64"/>
        <end position="88"/>
    </location>
</feature>
<evidence type="ECO:0000313" key="2">
    <source>
        <dbReference type="EMBL" id="KAK3775844.1"/>
    </source>
</evidence>
<organism evidence="2 3">
    <name type="scientific">Elysia crispata</name>
    <name type="common">lettuce slug</name>
    <dbReference type="NCBI Taxonomy" id="231223"/>
    <lineage>
        <taxon>Eukaryota</taxon>
        <taxon>Metazoa</taxon>
        <taxon>Spiralia</taxon>
        <taxon>Lophotrochozoa</taxon>
        <taxon>Mollusca</taxon>
        <taxon>Gastropoda</taxon>
        <taxon>Heterobranchia</taxon>
        <taxon>Euthyneura</taxon>
        <taxon>Panpulmonata</taxon>
        <taxon>Sacoglossa</taxon>
        <taxon>Placobranchoidea</taxon>
        <taxon>Plakobranchidae</taxon>
        <taxon>Elysia</taxon>
    </lineage>
</organism>
<evidence type="ECO:0000256" key="1">
    <source>
        <dbReference type="SAM" id="MobiDB-lite"/>
    </source>
</evidence>
<dbReference type="Proteomes" id="UP001283361">
    <property type="component" value="Unassembled WGS sequence"/>
</dbReference>
<name>A0AAE1DMA0_9GAST</name>
<proteinExistence type="predicted"/>
<gene>
    <name evidence="2" type="ORF">RRG08_041556</name>
</gene>
<protein>
    <submittedName>
        <fullName evidence="2">Uncharacterized protein</fullName>
    </submittedName>
</protein>
<evidence type="ECO:0000313" key="3">
    <source>
        <dbReference type="Proteomes" id="UP001283361"/>
    </source>
</evidence>
<accession>A0AAE1DMA0</accession>
<comment type="caution">
    <text evidence="2">The sequence shown here is derived from an EMBL/GenBank/DDBJ whole genome shotgun (WGS) entry which is preliminary data.</text>
</comment>
<feature type="region of interest" description="Disordered" evidence="1">
    <location>
        <begin position="187"/>
        <end position="207"/>
    </location>
</feature>
<reference evidence="2" key="1">
    <citation type="journal article" date="2023" name="G3 (Bethesda)">
        <title>A reference genome for the long-term kleptoplast-retaining sea slug Elysia crispata morphotype clarki.</title>
        <authorList>
            <person name="Eastman K.E."/>
            <person name="Pendleton A.L."/>
            <person name="Shaikh M.A."/>
            <person name="Suttiyut T."/>
            <person name="Ogas R."/>
            <person name="Tomko P."/>
            <person name="Gavelis G."/>
            <person name="Widhalm J.R."/>
            <person name="Wisecaver J.H."/>
        </authorList>
    </citation>
    <scope>NUCLEOTIDE SEQUENCE</scope>
    <source>
        <strain evidence="2">ECLA1</strain>
    </source>
</reference>
<dbReference type="AlphaFoldDB" id="A0AAE1DMA0"/>
<dbReference type="EMBL" id="JAWDGP010003268">
    <property type="protein sequence ID" value="KAK3775844.1"/>
    <property type="molecule type" value="Genomic_DNA"/>
</dbReference>
<sequence length="240" mass="26970">MRVVQNSAIAKRSYTPIEKPRTNMMAGTLKDFVSKMFLLVVLIAIRPGAGDDSKDWLWKLLTSRNDSPGSHESSYARDEEIGPSLLPKSSQLRLDPKFLAELKQELREDYLAEKEKEMAKRQAFGGLLCCNQPPTRPPSRKKPKRADYEERVKDWIISQLFEPVVRPGADGSGHALLPEEASYDTDLAASTPNENLDAKRGDEPFWLDGANSSGRRSLWSKRANVMGYKRKRGPLSSPPL</sequence>